<dbReference type="WBParaSite" id="ALUE_0002294901-mRNA-1">
    <property type="protein sequence ID" value="ALUE_0002294901-mRNA-1"/>
    <property type="gene ID" value="ALUE_0002294901"/>
</dbReference>
<protein>
    <submittedName>
        <fullName evidence="2">Uncharacterized protein</fullName>
    </submittedName>
</protein>
<proteinExistence type="predicted"/>
<sequence>MCKEHVNGKFMYRNCPKVFLSCIDFHYKITSNEEAITRVEFATSEASLYILA</sequence>
<evidence type="ECO:0000313" key="2">
    <source>
        <dbReference type="WBParaSite" id="ALUE_0002294901-mRNA-1"/>
    </source>
</evidence>
<accession>A0A0M3IW21</accession>
<reference evidence="2" key="1">
    <citation type="submission" date="2017-02" db="UniProtKB">
        <authorList>
            <consortium name="WormBaseParasite"/>
        </authorList>
    </citation>
    <scope>IDENTIFICATION</scope>
</reference>
<evidence type="ECO:0000313" key="1">
    <source>
        <dbReference type="Proteomes" id="UP000036681"/>
    </source>
</evidence>
<organism evidence="1 2">
    <name type="scientific">Ascaris lumbricoides</name>
    <name type="common">Giant roundworm</name>
    <dbReference type="NCBI Taxonomy" id="6252"/>
    <lineage>
        <taxon>Eukaryota</taxon>
        <taxon>Metazoa</taxon>
        <taxon>Ecdysozoa</taxon>
        <taxon>Nematoda</taxon>
        <taxon>Chromadorea</taxon>
        <taxon>Rhabditida</taxon>
        <taxon>Spirurina</taxon>
        <taxon>Ascaridomorpha</taxon>
        <taxon>Ascaridoidea</taxon>
        <taxon>Ascarididae</taxon>
        <taxon>Ascaris</taxon>
    </lineage>
</organism>
<keyword evidence="1" id="KW-1185">Reference proteome</keyword>
<dbReference type="Proteomes" id="UP000036681">
    <property type="component" value="Unplaced"/>
</dbReference>
<dbReference type="AlphaFoldDB" id="A0A0M3IW21"/>
<name>A0A0M3IW21_ASCLU</name>